<comment type="similarity">
    <text evidence="1">Belongs to the mTERF family.</text>
</comment>
<comment type="caution">
    <text evidence="5">The sequence shown here is derived from an EMBL/GenBank/DDBJ whole genome shotgun (WGS) entry which is preliminary data.</text>
</comment>
<organism evidence="5 6">
    <name type="scientific">Colocasia esculenta</name>
    <name type="common">Wild taro</name>
    <name type="synonym">Arum esculentum</name>
    <dbReference type="NCBI Taxonomy" id="4460"/>
    <lineage>
        <taxon>Eukaryota</taxon>
        <taxon>Viridiplantae</taxon>
        <taxon>Streptophyta</taxon>
        <taxon>Embryophyta</taxon>
        <taxon>Tracheophyta</taxon>
        <taxon>Spermatophyta</taxon>
        <taxon>Magnoliopsida</taxon>
        <taxon>Liliopsida</taxon>
        <taxon>Araceae</taxon>
        <taxon>Aroideae</taxon>
        <taxon>Colocasieae</taxon>
        <taxon>Colocasia</taxon>
    </lineage>
</organism>
<dbReference type="Pfam" id="PF02536">
    <property type="entry name" value="mTERF"/>
    <property type="match status" value="1"/>
</dbReference>
<gene>
    <name evidence="5" type="ORF">Taro_010044</name>
</gene>
<name>A0A843U6K9_COLES</name>
<dbReference type="GO" id="GO:0003676">
    <property type="term" value="F:nucleic acid binding"/>
    <property type="evidence" value="ECO:0007669"/>
    <property type="project" value="InterPro"/>
</dbReference>
<evidence type="ECO:0000256" key="1">
    <source>
        <dbReference type="ARBA" id="ARBA00007692"/>
    </source>
</evidence>
<feature type="region of interest" description="Disordered" evidence="4">
    <location>
        <begin position="413"/>
        <end position="462"/>
    </location>
</feature>
<accession>A0A843U6K9</accession>
<keyword evidence="6" id="KW-1185">Reference proteome</keyword>
<keyword evidence="2" id="KW-0806">Transcription termination</keyword>
<dbReference type="EMBL" id="NMUH01000358">
    <property type="protein sequence ID" value="MQL77637.1"/>
    <property type="molecule type" value="Genomic_DNA"/>
</dbReference>
<feature type="compositionally biased region" description="Basic and acidic residues" evidence="4">
    <location>
        <begin position="423"/>
        <end position="434"/>
    </location>
</feature>
<evidence type="ECO:0000256" key="2">
    <source>
        <dbReference type="ARBA" id="ARBA00022472"/>
    </source>
</evidence>
<reference evidence="5" key="1">
    <citation type="submission" date="2017-07" db="EMBL/GenBank/DDBJ databases">
        <title>Taro Niue Genome Assembly and Annotation.</title>
        <authorList>
            <person name="Atibalentja N."/>
            <person name="Keating K."/>
            <person name="Fields C.J."/>
        </authorList>
    </citation>
    <scope>NUCLEOTIDE SEQUENCE</scope>
    <source>
        <strain evidence="5">Niue_2</strain>
        <tissue evidence="5">Leaf</tissue>
    </source>
</reference>
<dbReference type="InterPro" id="IPR038538">
    <property type="entry name" value="MTERF_sf"/>
</dbReference>
<keyword evidence="2" id="KW-0805">Transcription regulation</keyword>
<protein>
    <submittedName>
        <fullName evidence="5">Uncharacterized protein</fullName>
    </submittedName>
</protein>
<evidence type="ECO:0000256" key="3">
    <source>
        <dbReference type="ARBA" id="ARBA00022946"/>
    </source>
</evidence>
<dbReference type="AlphaFoldDB" id="A0A843U6K9"/>
<dbReference type="Proteomes" id="UP000652761">
    <property type="component" value="Unassembled WGS sequence"/>
</dbReference>
<proteinExistence type="inferred from homology"/>
<dbReference type="OrthoDB" id="637682at2759"/>
<evidence type="ECO:0000313" key="6">
    <source>
        <dbReference type="Proteomes" id="UP000652761"/>
    </source>
</evidence>
<dbReference type="InterPro" id="IPR003690">
    <property type="entry name" value="MTERF"/>
</dbReference>
<dbReference type="Gene3D" id="1.25.70.10">
    <property type="entry name" value="Transcription termination factor 3, mitochondrial"/>
    <property type="match status" value="1"/>
</dbReference>
<keyword evidence="3" id="KW-0809">Transit peptide</keyword>
<dbReference type="GO" id="GO:0006353">
    <property type="term" value="P:DNA-templated transcription termination"/>
    <property type="evidence" value="ECO:0007669"/>
    <property type="project" value="UniProtKB-KW"/>
</dbReference>
<evidence type="ECO:0000313" key="5">
    <source>
        <dbReference type="EMBL" id="MQL77637.1"/>
    </source>
</evidence>
<dbReference type="PANTHER" id="PTHR13068:SF236">
    <property type="entry name" value="OS02G0749800 PROTEIN"/>
    <property type="match status" value="1"/>
</dbReference>
<evidence type="ECO:0000256" key="4">
    <source>
        <dbReference type="SAM" id="MobiDB-lite"/>
    </source>
</evidence>
<dbReference type="SMART" id="SM00733">
    <property type="entry name" value="Mterf"/>
    <property type="match status" value="4"/>
</dbReference>
<dbReference type="PANTHER" id="PTHR13068">
    <property type="entry name" value="CGI-12 PROTEIN-RELATED"/>
    <property type="match status" value="1"/>
</dbReference>
<keyword evidence="2" id="KW-0804">Transcription</keyword>
<sequence length="462" mass="50939">MSKEEGPTGCSASPTAQWIRRSSISSLCKWERILVVTNSVKEHKLKTNRKPVGASLSSSLSSCFTVDFLTTSCGLTPAQALSAAGTIHMEEKRRRQPESVVALLHSHGFIDAQISEVVARSPRVLLSKAEEKLGPKLRFLTRAGLSTELIARRPSLLRHSLDRHIRPCFEFLRCFLVSAEDVRTMFWRHKWFLDFDLKSTLIPNVSFLLELGIAAPAISRLMVTHPRSLMKKHEWFAEIVQIVQDWGVKPGRRCSCMASATGSLRGGSGGARRVLLHIRSEQCLQLAPKKPWRSDHPTAPSTLRNHLHRLLNRGTRMSSIAHLGSSASSATTILPREFGFVVAVGEDEEVAPSVVGEHSGGRIGPSRRPLLLPLRLSLSPEKSGADAGFHLGILAKKKGIFFPTDDGGSAMGFRRSGLRRSPKSGDCRRPISGDHRRRRFPAIARIQPAAAVSGDHRQPSLR</sequence>